<dbReference type="PANTHER" id="PTHR13767:SF2">
    <property type="entry name" value="PSEUDOURIDYLATE SYNTHASE TRUB1"/>
    <property type="match status" value="1"/>
</dbReference>
<dbReference type="NCBIfam" id="TIGR00431">
    <property type="entry name" value="TruB"/>
    <property type="match status" value="1"/>
</dbReference>
<evidence type="ECO:0000313" key="9">
    <source>
        <dbReference type="Proteomes" id="UP000005777"/>
    </source>
</evidence>
<evidence type="ECO:0000256" key="5">
    <source>
        <dbReference type="HAMAP-Rule" id="MF_01080"/>
    </source>
</evidence>
<accession>W5IIF3</accession>
<dbReference type="SUPFAM" id="SSF55120">
    <property type="entry name" value="Pseudouridine synthase"/>
    <property type="match status" value="1"/>
</dbReference>
<evidence type="ECO:0000256" key="4">
    <source>
        <dbReference type="ARBA" id="ARBA00023235"/>
    </source>
</evidence>
<sequence>MMPTAPLRLKNKSGILLVDKPQGVTSHDVVAAARSLLGTRHVGHAGTLDPMATGLLILGYGKATRLLSLITRADKTYQTVIRLGQATTTDDAEGSVVSQGPVSSLTDRIIQEASSRLTGTIDQVPSSYSAIKVRGQRAYDLARQGREVQLASRKVTISDFTIHDIRPGQTDSVPAWPVIDVAATITCSSGTYIRALGRDLGKILGCGAHLTMLRRTRIGKFSLDQGALTASTTVRTFTRRTGEKVCRPRVVFDPCLPDGPYFYSPAQAAALTLPWITLSADQVEAVRHGRILPLPVTGLTAALAAYDPAHDSSRDSSHDLRLVALLEPWQGNQAKPRTVFMEPEG</sequence>
<dbReference type="Pfam" id="PF01509">
    <property type="entry name" value="TruB_N"/>
    <property type="match status" value="1"/>
</dbReference>
<dbReference type="EC" id="5.4.99.25" evidence="5"/>
<keyword evidence="3 5" id="KW-0819">tRNA processing</keyword>
<evidence type="ECO:0000259" key="6">
    <source>
        <dbReference type="Pfam" id="PF01509"/>
    </source>
</evidence>
<dbReference type="HOGENOM" id="CLU_032087_0_0_11"/>
<dbReference type="GO" id="GO:1990481">
    <property type="term" value="P:mRNA pseudouridine synthesis"/>
    <property type="evidence" value="ECO:0007669"/>
    <property type="project" value="TreeGrafter"/>
</dbReference>
<dbReference type="InterPro" id="IPR020103">
    <property type="entry name" value="PsdUridine_synth_cat_dom_sf"/>
</dbReference>
<evidence type="ECO:0000259" key="7">
    <source>
        <dbReference type="Pfam" id="PF16198"/>
    </source>
</evidence>
<evidence type="ECO:0000313" key="8">
    <source>
        <dbReference type="EMBL" id="EFG26652.2"/>
    </source>
</evidence>
<feature type="domain" description="tRNA pseudouridylate synthase B C-terminal" evidence="7">
    <location>
        <begin position="194"/>
        <end position="225"/>
    </location>
</feature>
<dbReference type="GO" id="GO:0003723">
    <property type="term" value="F:RNA binding"/>
    <property type="evidence" value="ECO:0007669"/>
    <property type="project" value="InterPro"/>
</dbReference>
<comment type="function">
    <text evidence="5">Responsible for synthesis of pseudouridine from uracil-55 in the psi GC loop of transfer RNAs.</text>
</comment>
<dbReference type="Pfam" id="PF16198">
    <property type="entry name" value="TruB_C_2"/>
    <property type="match status" value="1"/>
</dbReference>
<dbReference type="Gene3D" id="3.30.2350.10">
    <property type="entry name" value="Pseudouridine synthase"/>
    <property type="match status" value="1"/>
</dbReference>
<evidence type="ECO:0000256" key="3">
    <source>
        <dbReference type="ARBA" id="ARBA00022694"/>
    </source>
</evidence>
<dbReference type="GO" id="GO:0031119">
    <property type="term" value="P:tRNA pseudouridine synthesis"/>
    <property type="evidence" value="ECO:0007669"/>
    <property type="project" value="UniProtKB-UniRule"/>
</dbReference>
<gene>
    <name evidence="5" type="primary">truB</name>
    <name evidence="8" type="ORF">HMPREF9020_00277</name>
</gene>
<dbReference type="HAMAP" id="MF_01080">
    <property type="entry name" value="TruB_bact"/>
    <property type="match status" value="1"/>
</dbReference>
<name>W5IIF3_SCAIO</name>
<proteinExistence type="inferred from homology"/>
<dbReference type="PANTHER" id="PTHR13767">
    <property type="entry name" value="TRNA-PSEUDOURIDINE SYNTHASE"/>
    <property type="match status" value="1"/>
</dbReference>
<evidence type="ECO:0000256" key="2">
    <source>
        <dbReference type="ARBA" id="ARBA00005642"/>
    </source>
</evidence>
<feature type="active site" description="Nucleophile" evidence="5">
    <location>
        <position position="49"/>
    </location>
</feature>
<dbReference type="eggNOG" id="COG0130">
    <property type="taxonomic scope" value="Bacteria"/>
</dbReference>
<dbReference type="AlphaFoldDB" id="W5IIF3"/>
<dbReference type="InterPro" id="IPR014780">
    <property type="entry name" value="tRNA_psdUridine_synth_TruB"/>
</dbReference>
<comment type="catalytic activity">
    <reaction evidence="1 5">
        <text>uridine(55) in tRNA = pseudouridine(55) in tRNA</text>
        <dbReference type="Rhea" id="RHEA:42532"/>
        <dbReference type="Rhea" id="RHEA-COMP:10101"/>
        <dbReference type="Rhea" id="RHEA-COMP:10102"/>
        <dbReference type="ChEBI" id="CHEBI:65314"/>
        <dbReference type="ChEBI" id="CHEBI:65315"/>
        <dbReference type="EC" id="5.4.99.25"/>
    </reaction>
</comment>
<reference evidence="8 9" key="1">
    <citation type="submission" date="2012-01" db="EMBL/GenBank/DDBJ databases">
        <title>The Genome Sequence of Scardovia inopinata F0304.</title>
        <authorList>
            <consortium name="The Broad Institute Genome Sequencing Platform"/>
            <person name="Ward D."/>
            <person name="Earl A."/>
            <person name="Feldgarden M."/>
            <person name="Gevers D."/>
            <person name="Young S."/>
            <person name="Zeng Q."/>
            <person name="Koehrsen M."/>
            <person name="Alvarado L."/>
            <person name="Berlin A.M."/>
            <person name="Borenstein D."/>
            <person name="Chapman S.B."/>
            <person name="Chen Z."/>
            <person name="Engels R."/>
            <person name="Freedman E."/>
            <person name="Gellesch M."/>
            <person name="Goldberg J."/>
            <person name="Griggs A."/>
            <person name="Gujja S."/>
            <person name="Heilman E.R."/>
            <person name="Heiman D.I."/>
            <person name="Hepburn T.A."/>
            <person name="Howarth C."/>
            <person name="Jen D."/>
            <person name="Larson L."/>
            <person name="Mehta T."/>
            <person name="Park D."/>
            <person name="Pearson M."/>
            <person name="Richards J."/>
            <person name="Roberts A."/>
            <person name="Saif S."/>
            <person name="Shea T.D."/>
            <person name="Shenoy N."/>
            <person name="Sisk P."/>
            <person name="Stolte C."/>
            <person name="Sykes S.N."/>
            <person name="Walk T."/>
            <person name="White J."/>
            <person name="Yandava C."/>
            <person name="Izard J."/>
            <person name="Baranova O.V."/>
            <person name="Blanton J.M."/>
            <person name="Tanner A.C."/>
            <person name="Dewhirst F."/>
            <person name="Haas B."/>
            <person name="Nusbaum C."/>
            <person name="Birren B."/>
        </authorList>
    </citation>
    <scope>NUCLEOTIDE SEQUENCE [LARGE SCALE GENOMIC DNA]</scope>
    <source>
        <strain evidence="8 9">F0304</strain>
    </source>
</reference>
<evidence type="ECO:0000256" key="1">
    <source>
        <dbReference type="ARBA" id="ARBA00000385"/>
    </source>
</evidence>
<organism evidence="8 9">
    <name type="scientific">Scardovia inopinata F0304</name>
    <dbReference type="NCBI Taxonomy" id="641146"/>
    <lineage>
        <taxon>Bacteria</taxon>
        <taxon>Bacillati</taxon>
        <taxon>Actinomycetota</taxon>
        <taxon>Actinomycetes</taxon>
        <taxon>Bifidobacteriales</taxon>
        <taxon>Bifidobacteriaceae</taxon>
        <taxon>Scardovia</taxon>
    </lineage>
</organism>
<feature type="domain" description="Pseudouridine synthase II N-terminal" evidence="6">
    <location>
        <begin position="34"/>
        <end position="193"/>
    </location>
</feature>
<keyword evidence="4 5" id="KW-0413">Isomerase</keyword>
<comment type="caution">
    <text evidence="8">The sequence shown here is derived from an EMBL/GenBank/DDBJ whole genome shotgun (WGS) entry which is preliminary data.</text>
</comment>
<dbReference type="GO" id="GO:0160148">
    <property type="term" value="F:tRNA pseudouridine(55) synthase activity"/>
    <property type="evidence" value="ECO:0007669"/>
    <property type="project" value="UniProtKB-EC"/>
</dbReference>
<dbReference type="InterPro" id="IPR002501">
    <property type="entry name" value="PsdUridine_synth_N"/>
</dbReference>
<dbReference type="CDD" id="cd02573">
    <property type="entry name" value="PseudoU_synth_EcTruB"/>
    <property type="match status" value="1"/>
</dbReference>
<protein>
    <recommendedName>
        <fullName evidence="5">tRNA pseudouridine synthase B</fullName>
        <ecNumber evidence="5">5.4.99.25</ecNumber>
    </recommendedName>
    <alternativeName>
        <fullName evidence="5">tRNA pseudouridine(55) synthase</fullName>
        <shortName evidence="5">Psi55 synthase</shortName>
    </alternativeName>
    <alternativeName>
        <fullName evidence="5">tRNA pseudouridylate synthase</fullName>
    </alternativeName>
    <alternativeName>
        <fullName evidence="5">tRNA-uridine isomerase</fullName>
    </alternativeName>
</protein>
<dbReference type="InterPro" id="IPR032819">
    <property type="entry name" value="TruB_C"/>
</dbReference>
<comment type="similarity">
    <text evidence="2 5">Belongs to the pseudouridine synthase TruB family. Type 1 subfamily.</text>
</comment>
<dbReference type="Proteomes" id="UP000005777">
    <property type="component" value="Unassembled WGS sequence"/>
</dbReference>
<keyword evidence="9" id="KW-1185">Reference proteome</keyword>
<dbReference type="EMBL" id="ADCX01000002">
    <property type="protein sequence ID" value="EFG26652.2"/>
    <property type="molecule type" value="Genomic_DNA"/>
</dbReference>